<dbReference type="EMBL" id="BARS01028045">
    <property type="protein sequence ID" value="GAG03881.1"/>
    <property type="molecule type" value="Genomic_DNA"/>
</dbReference>
<feature type="non-terminal residue" evidence="1">
    <location>
        <position position="33"/>
    </location>
</feature>
<organism evidence="1">
    <name type="scientific">marine sediment metagenome</name>
    <dbReference type="NCBI Taxonomy" id="412755"/>
    <lineage>
        <taxon>unclassified sequences</taxon>
        <taxon>metagenomes</taxon>
        <taxon>ecological metagenomes</taxon>
    </lineage>
</organism>
<gene>
    <name evidence="1" type="ORF">S01H1_43993</name>
</gene>
<sequence>MKKEEILDQLKLSIIEGEEENTIKLTKAAVEEG</sequence>
<name>X0VTL2_9ZZZZ</name>
<reference evidence="1" key="1">
    <citation type="journal article" date="2014" name="Front. Microbiol.">
        <title>High frequency of phylogenetically diverse reductive dehalogenase-homologous genes in deep subseafloor sedimentary metagenomes.</title>
        <authorList>
            <person name="Kawai M."/>
            <person name="Futagami T."/>
            <person name="Toyoda A."/>
            <person name="Takaki Y."/>
            <person name="Nishi S."/>
            <person name="Hori S."/>
            <person name="Arai W."/>
            <person name="Tsubouchi T."/>
            <person name="Morono Y."/>
            <person name="Uchiyama I."/>
            <person name="Ito T."/>
            <person name="Fujiyama A."/>
            <person name="Inagaki F."/>
            <person name="Takami H."/>
        </authorList>
    </citation>
    <scope>NUCLEOTIDE SEQUENCE</scope>
    <source>
        <strain evidence="1">Expedition CK06-06</strain>
    </source>
</reference>
<evidence type="ECO:0000313" key="1">
    <source>
        <dbReference type="EMBL" id="GAG03881.1"/>
    </source>
</evidence>
<accession>X0VTL2</accession>
<proteinExistence type="predicted"/>
<comment type="caution">
    <text evidence="1">The sequence shown here is derived from an EMBL/GenBank/DDBJ whole genome shotgun (WGS) entry which is preliminary data.</text>
</comment>
<protein>
    <submittedName>
        <fullName evidence="1">Uncharacterized protein</fullName>
    </submittedName>
</protein>
<dbReference type="AlphaFoldDB" id="X0VTL2"/>